<gene>
    <name evidence="2" type="ORF">UFOVP674_24</name>
</gene>
<organism evidence="2">
    <name type="scientific">uncultured Caudovirales phage</name>
    <dbReference type="NCBI Taxonomy" id="2100421"/>
    <lineage>
        <taxon>Viruses</taxon>
        <taxon>Duplodnaviria</taxon>
        <taxon>Heunggongvirae</taxon>
        <taxon>Uroviricota</taxon>
        <taxon>Caudoviricetes</taxon>
        <taxon>Peduoviridae</taxon>
        <taxon>Maltschvirus</taxon>
        <taxon>Maltschvirus maltsch</taxon>
    </lineage>
</organism>
<sequence>MPRLQSGVTPAFSNGQTLNASDLNNHVTGASPLPDFIGLQDGLTTPASDDEFLINDISEAAVKKVTLANLAGNLPATTASELKVSTNAQVTGNLTVNGNTTIGNADTDTATFNAATTFGGNITSNGTATLNGATAVNNNTTLGQAVVSGTYSRATTTLTVTKTAHGLTTGNTRWFNIENNTALSGSYSVTVLGVDTFTITVTDSGATSGNVSWYERTTTIQSTLAGTLQGDIAVQTKTVEQGSGDEFLSKDSSDSNKLRSVSGSVIKAWAKISLNYTTIEGAVTRVGNTATISYSNHGLRVGDVIYTTSGIAAGWYAVNTVPSSSTFTVITAVSGSITTPVAIYWYRHDILAGTNVYCAYGQNNVRAIQVSFTNKPPTANSYITSFNIWGMTETAWPIQTSSASYISNSLYQTANGFGFWLNDSGGGGVGSTTGQVDFFSIW</sequence>
<dbReference type="InterPro" id="IPR023366">
    <property type="entry name" value="ATP_synth_asu-like_sf"/>
</dbReference>
<reference evidence="2" key="1">
    <citation type="submission" date="2020-04" db="EMBL/GenBank/DDBJ databases">
        <authorList>
            <person name="Chiriac C."/>
            <person name="Salcher M."/>
            <person name="Ghai R."/>
            <person name="Kavagutti S V."/>
        </authorList>
    </citation>
    <scope>NUCLEOTIDE SEQUENCE</scope>
</reference>
<evidence type="ECO:0000313" key="2">
    <source>
        <dbReference type="EMBL" id="CAB4155646.1"/>
    </source>
</evidence>
<proteinExistence type="predicted"/>
<protein>
    <submittedName>
        <fullName evidence="2">Uncharacterized protein</fullName>
    </submittedName>
</protein>
<accession>A0A6J5NCH0</accession>
<dbReference type="EMBL" id="LR796630">
    <property type="protein sequence ID" value="CAB4155646.1"/>
    <property type="molecule type" value="Genomic_DNA"/>
</dbReference>
<feature type="region of interest" description="Disordered" evidence="1">
    <location>
        <begin position="1"/>
        <end position="26"/>
    </location>
</feature>
<name>A0A6J5NCH0_9CAUD</name>
<dbReference type="Gene3D" id="2.40.30.20">
    <property type="match status" value="1"/>
</dbReference>
<evidence type="ECO:0000256" key="1">
    <source>
        <dbReference type="SAM" id="MobiDB-lite"/>
    </source>
</evidence>